<evidence type="ECO:0000313" key="6">
    <source>
        <dbReference type="EMBL" id="MFC3576925.1"/>
    </source>
</evidence>
<comment type="caution">
    <text evidence="6">The sequence shown here is derived from an EMBL/GenBank/DDBJ whole genome shotgun (WGS) entry which is preliminary data.</text>
</comment>
<organism evidence="6 7">
    <name type="scientific">Streptomyces yaanensis</name>
    <dbReference type="NCBI Taxonomy" id="1142239"/>
    <lineage>
        <taxon>Bacteria</taxon>
        <taxon>Bacillati</taxon>
        <taxon>Actinomycetota</taxon>
        <taxon>Actinomycetes</taxon>
        <taxon>Kitasatosporales</taxon>
        <taxon>Streptomycetaceae</taxon>
        <taxon>Streptomyces</taxon>
    </lineage>
</organism>
<sequence length="293" mass="32209">MELRLLVTFEKVATVLSFTRAAAELAYAQSSVTSQIRALESSLGTELFDRLGSRIRLTEAGERLLPYARRIIELSEEARAAVTGAEEPVGNLTVGTMESLTSYRLPPLLELFHHRYPKVRLSLRTTIGDETRQALRQGTYDLGFLMEEETEHAGLEAEVLAVEPLVLVAAPGHPLAGQPVGTADLVRQPLLATEPGCAYRDLFERELTSHAPVDFMEFGTIEATKRAAAAGLGITLLPEVTVAAELAEGTFVRLLWEPPFTLRTQLAWRAGKRLPAHARLFVEQARKLVAEQA</sequence>
<dbReference type="Proteomes" id="UP001595701">
    <property type="component" value="Unassembled WGS sequence"/>
</dbReference>
<dbReference type="PANTHER" id="PTHR30126:SF100">
    <property type="entry name" value="LYSR-FAMILY TRANSCRIPTIONAL REGULATOR"/>
    <property type="match status" value="1"/>
</dbReference>
<dbReference type="Pfam" id="PF00126">
    <property type="entry name" value="HTH_1"/>
    <property type="match status" value="1"/>
</dbReference>
<dbReference type="SUPFAM" id="SSF53850">
    <property type="entry name" value="Periplasmic binding protein-like II"/>
    <property type="match status" value="1"/>
</dbReference>
<dbReference type="Pfam" id="PF03466">
    <property type="entry name" value="LysR_substrate"/>
    <property type="match status" value="1"/>
</dbReference>
<dbReference type="InterPro" id="IPR036388">
    <property type="entry name" value="WH-like_DNA-bd_sf"/>
</dbReference>
<evidence type="ECO:0000256" key="2">
    <source>
        <dbReference type="ARBA" id="ARBA00023015"/>
    </source>
</evidence>
<dbReference type="PROSITE" id="PS50931">
    <property type="entry name" value="HTH_LYSR"/>
    <property type="match status" value="1"/>
</dbReference>
<dbReference type="SUPFAM" id="SSF46785">
    <property type="entry name" value="Winged helix' DNA-binding domain"/>
    <property type="match status" value="1"/>
</dbReference>
<dbReference type="PANTHER" id="PTHR30126">
    <property type="entry name" value="HTH-TYPE TRANSCRIPTIONAL REGULATOR"/>
    <property type="match status" value="1"/>
</dbReference>
<name>A0ABV7SNV6_9ACTN</name>
<feature type="domain" description="HTH lysR-type" evidence="5">
    <location>
        <begin position="1"/>
        <end position="58"/>
    </location>
</feature>
<keyword evidence="7" id="KW-1185">Reference proteome</keyword>
<evidence type="ECO:0000259" key="5">
    <source>
        <dbReference type="PROSITE" id="PS50931"/>
    </source>
</evidence>
<evidence type="ECO:0000313" key="7">
    <source>
        <dbReference type="Proteomes" id="UP001595701"/>
    </source>
</evidence>
<gene>
    <name evidence="6" type="ORF">ACFOZ0_27335</name>
</gene>
<dbReference type="InterPro" id="IPR036390">
    <property type="entry name" value="WH_DNA-bd_sf"/>
</dbReference>
<keyword evidence="2" id="KW-0805">Transcription regulation</keyword>
<dbReference type="InterPro" id="IPR000847">
    <property type="entry name" value="LysR_HTH_N"/>
</dbReference>
<keyword evidence="4" id="KW-0804">Transcription</keyword>
<evidence type="ECO:0000256" key="3">
    <source>
        <dbReference type="ARBA" id="ARBA00023125"/>
    </source>
</evidence>
<evidence type="ECO:0000256" key="1">
    <source>
        <dbReference type="ARBA" id="ARBA00009437"/>
    </source>
</evidence>
<proteinExistence type="inferred from homology"/>
<reference evidence="7" key="1">
    <citation type="journal article" date="2019" name="Int. J. Syst. Evol. Microbiol.">
        <title>The Global Catalogue of Microorganisms (GCM) 10K type strain sequencing project: providing services to taxonomists for standard genome sequencing and annotation.</title>
        <authorList>
            <consortium name="The Broad Institute Genomics Platform"/>
            <consortium name="The Broad Institute Genome Sequencing Center for Infectious Disease"/>
            <person name="Wu L."/>
            <person name="Ma J."/>
        </authorList>
    </citation>
    <scope>NUCLEOTIDE SEQUENCE [LARGE SCALE GENOMIC DNA]</scope>
    <source>
        <strain evidence="7">CGMCC 4.7035</strain>
    </source>
</reference>
<dbReference type="PRINTS" id="PR00039">
    <property type="entry name" value="HTHLYSR"/>
</dbReference>
<comment type="similarity">
    <text evidence="1">Belongs to the LysR transcriptional regulatory family.</text>
</comment>
<dbReference type="Gene3D" id="3.40.190.290">
    <property type="match status" value="1"/>
</dbReference>
<evidence type="ECO:0000256" key="4">
    <source>
        <dbReference type="ARBA" id="ARBA00023163"/>
    </source>
</evidence>
<dbReference type="EMBL" id="JBHRWR010000021">
    <property type="protein sequence ID" value="MFC3576925.1"/>
    <property type="molecule type" value="Genomic_DNA"/>
</dbReference>
<keyword evidence="3" id="KW-0238">DNA-binding</keyword>
<dbReference type="CDD" id="cd05466">
    <property type="entry name" value="PBP2_LTTR_substrate"/>
    <property type="match status" value="1"/>
</dbReference>
<protein>
    <submittedName>
        <fullName evidence="6">LysR family transcriptional regulator</fullName>
    </submittedName>
</protein>
<dbReference type="RefSeq" id="WP_310763728.1">
    <property type="nucleotide sequence ID" value="NZ_JBHRWR010000021.1"/>
</dbReference>
<dbReference type="InterPro" id="IPR005119">
    <property type="entry name" value="LysR_subst-bd"/>
</dbReference>
<accession>A0ABV7SNV6</accession>
<dbReference type="Gene3D" id="1.10.10.10">
    <property type="entry name" value="Winged helix-like DNA-binding domain superfamily/Winged helix DNA-binding domain"/>
    <property type="match status" value="1"/>
</dbReference>